<feature type="compositionally biased region" description="Basic and acidic residues" evidence="1">
    <location>
        <begin position="166"/>
        <end position="177"/>
    </location>
</feature>
<organism evidence="2 3">
    <name type="scientific">Molossus molossus</name>
    <name type="common">Pallas' mastiff bat</name>
    <name type="synonym">Vespertilio molossus</name>
    <dbReference type="NCBI Taxonomy" id="27622"/>
    <lineage>
        <taxon>Eukaryota</taxon>
        <taxon>Metazoa</taxon>
        <taxon>Chordata</taxon>
        <taxon>Craniata</taxon>
        <taxon>Vertebrata</taxon>
        <taxon>Euteleostomi</taxon>
        <taxon>Mammalia</taxon>
        <taxon>Eutheria</taxon>
        <taxon>Laurasiatheria</taxon>
        <taxon>Chiroptera</taxon>
        <taxon>Yangochiroptera</taxon>
        <taxon>Molossidae</taxon>
        <taxon>Molossus</taxon>
    </lineage>
</organism>
<proteinExistence type="predicted"/>
<dbReference type="AlphaFoldDB" id="A0A7J8CZX4"/>
<feature type="compositionally biased region" description="Low complexity" evidence="1">
    <location>
        <begin position="25"/>
        <end position="35"/>
    </location>
</feature>
<feature type="region of interest" description="Disordered" evidence="1">
    <location>
        <begin position="666"/>
        <end position="690"/>
    </location>
</feature>
<gene>
    <name evidence="2" type="ORF">HJG59_012713</name>
</gene>
<feature type="compositionally biased region" description="Basic and acidic residues" evidence="1">
    <location>
        <begin position="101"/>
        <end position="128"/>
    </location>
</feature>
<dbReference type="Proteomes" id="UP000550707">
    <property type="component" value="Unassembled WGS sequence"/>
</dbReference>
<feature type="compositionally biased region" description="Low complexity" evidence="1">
    <location>
        <begin position="464"/>
        <end position="476"/>
    </location>
</feature>
<feature type="compositionally biased region" description="Basic and acidic residues" evidence="1">
    <location>
        <begin position="209"/>
        <end position="225"/>
    </location>
</feature>
<feature type="compositionally biased region" description="Low complexity" evidence="1">
    <location>
        <begin position="355"/>
        <end position="373"/>
    </location>
</feature>
<name>A0A7J8CZX4_MOLMO</name>
<dbReference type="EMBL" id="JACASF010000019">
    <property type="protein sequence ID" value="KAF6416534.1"/>
    <property type="molecule type" value="Genomic_DNA"/>
</dbReference>
<evidence type="ECO:0000256" key="1">
    <source>
        <dbReference type="SAM" id="MobiDB-lite"/>
    </source>
</evidence>
<feature type="compositionally biased region" description="Low complexity" evidence="1">
    <location>
        <begin position="528"/>
        <end position="545"/>
    </location>
</feature>
<evidence type="ECO:0000313" key="2">
    <source>
        <dbReference type="EMBL" id="KAF6416534.1"/>
    </source>
</evidence>
<feature type="compositionally biased region" description="Low complexity" evidence="1">
    <location>
        <begin position="258"/>
        <end position="272"/>
    </location>
</feature>
<feature type="region of interest" description="Disordered" evidence="1">
    <location>
        <begin position="1"/>
        <end position="373"/>
    </location>
</feature>
<keyword evidence="3" id="KW-1185">Reference proteome</keyword>
<evidence type="ECO:0000313" key="3">
    <source>
        <dbReference type="Proteomes" id="UP000550707"/>
    </source>
</evidence>
<feature type="compositionally biased region" description="Low complexity" evidence="1">
    <location>
        <begin position="178"/>
        <end position="188"/>
    </location>
</feature>
<feature type="compositionally biased region" description="Basic residues" evidence="1">
    <location>
        <begin position="130"/>
        <end position="149"/>
    </location>
</feature>
<feature type="region of interest" description="Disordered" evidence="1">
    <location>
        <begin position="430"/>
        <end position="617"/>
    </location>
</feature>
<reference evidence="2 3" key="1">
    <citation type="journal article" date="2020" name="Nature">
        <title>Six reference-quality genomes reveal evolution of bat adaptations.</title>
        <authorList>
            <person name="Jebb D."/>
            <person name="Huang Z."/>
            <person name="Pippel M."/>
            <person name="Hughes G.M."/>
            <person name="Lavrichenko K."/>
            <person name="Devanna P."/>
            <person name="Winkler S."/>
            <person name="Jermiin L.S."/>
            <person name="Skirmuntt E.C."/>
            <person name="Katzourakis A."/>
            <person name="Burkitt-Gray L."/>
            <person name="Ray D.A."/>
            <person name="Sullivan K.A.M."/>
            <person name="Roscito J.G."/>
            <person name="Kirilenko B.M."/>
            <person name="Davalos L.M."/>
            <person name="Corthals A.P."/>
            <person name="Power M.L."/>
            <person name="Jones G."/>
            <person name="Ransome R.D."/>
            <person name="Dechmann D.K.N."/>
            <person name="Locatelli A.G."/>
            <person name="Puechmaille S.J."/>
            <person name="Fedrigo O."/>
            <person name="Jarvis E.D."/>
            <person name="Hiller M."/>
            <person name="Vernes S.C."/>
            <person name="Myers E.W."/>
            <person name="Teeling E.C."/>
        </authorList>
    </citation>
    <scope>NUCLEOTIDE SEQUENCE [LARGE SCALE GENOMIC DNA]</scope>
    <source>
        <strain evidence="2">MMolMol1</strain>
        <tissue evidence="2">Muscle</tissue>
    </source>
</reference>
<comment type="caution">
    <text evidence="2">The sequence shown here is derived from an EMBL/GenBank/DDBJ whole genome shotgun (WGS) entry which is preliminary data.</text>
</comment>
<protein>
    <submittedName>
        <fullName evidence="2">Myosin XVB</fullName>
    </submittedName>
</protein>
<sequence length="690" mass="71123">MGGRKGKAPPRPEGPQRLNSGKQEAGSASADGAPSGERRQGRGKARGSRSVLEPATTGGQGTPGGRRKPTAEGNGSCRRPGAGPPPAAPGRQGSGKRRGRGSKESRKPGDSRGGRLEEDSLSRGEGRSGAHGRRRRKGKRRGPSARRGRREPLSLDGDTSGGDRGSSCRDSEAREGQESSSQSGGASELRPDSEQTDTGSGGTQARPEPALERSEHPSSDGRSSNEPHSGSRGQEGWWGTGRQRATEGSGTDTDWSPEEAPGRGPRAAPGAGSRATEAEEAEPRSKVTTSSPLEGSPAGVPKSSRACPGPRPAGDTRDKGAQPEAEPQGSEPGGAEASTARAPRQVGKVLGKVQAAASEAEAGGEAGSGDPAPLAALVALQRLRARAPPGPTPEAAGARGTGLRKRLLRVARALGLLRWLWRLLRLRASDGQGTEAPASARDGAGPRAGEGRGRGPGLRRRLGLRLAGVVGLGVRPRAPPGDSPSSPQAARNPACHDPSKDEDPAPDPKFAVVFPRIHRAGRTSSSWGSEEAPADAPAGEGPVGPCAGASRDSEEHRANGEGVAGPCRGSLLGRTPPDEPPLDDSGSSSEAEPEALEAEVPVHWAQGSDTREVPGLGADALLPRLTLERSPVPYRCQRERWEPEDEAEEELERDLELSLGAGLEAPSIAGAEGRSQGAALEDTEDLARLR</sequence>
<accession>A0A7J8CZX4</accession>